<dbReference type="SUPFAM" id="SSF53756">
    <property type="entry name" value="UDP-Glycosyltransferase/glycogen phosphorylase"/>
    <property type="match status" value="1"/>
</dbReference>
<dbReference type="OrthoDB" id="9807209at2"/>
<dbReference type="AlphaFoldDB" id="A0A4Q7PM72"/>
<reference evidence="1 2" key="1">
    <citation type="submission" date="2019-02" db="EMBL/GenBank/DDBJ databases">
        <title>Genomic Encyclopedia of Type Strains, Phase IV (KMG-IV): sequencing the most valuable type-strain genomes for metagenomic binning, comparative biology and taxonomic classification.</title>
        <authorList>
            <person name="Goeker M."/>
        </authorList>
    </citation>
    <scope>NUCLEOTIDE SEQUENCE [LARGE SCALE GENOMIC DNA]</scope>
    <source>
        <strain evidence="1 2">DSM 17196</strain>
    </source>
</reference>
<protein>
    <submittedName>
        <fullName evidence="1">Glycosyltransferase involved in cell wall biosynthesis</fullName>
    </submittedName>
</protein>
<dbReference type="PANTHER" id="PTHR12526">
    <property type="entry name" value="GLYCOSYLTRANSFERASE"/>
    <property type="match status" value="1"/>
</dbReference>
<accession>A0A4Q7PM72</accession>
<name>A0A4Q7PM72_9FLAO</name>
<sequence>MATNVLIIGTVWPEPTSSAAGMRMLQLISTLQENKCNITFASTSTKTPQRFNLKALGVAEDIIQVNDKSFDSYIKHVAPQIVIFDRFMMEEQFGWRVAKQCPEAIKILNTEDLHCLRTTRAHSIQQNIPFSPSLLLQQDITKREIASILRSDLSLIISSFEMELLVKLFNIPPDLLCYFPFVFERLTSKDTQRWIPFSQRNHFVTIGNFRHQPNWDSFMYLKEAIWPLIRKELPTAELHIYGAYMPPKATQYHKPKEGFFMKGWTEDAKNTLSLAKVCLAPLRFGAGIKGKLAEAMLTGTPSVTTPIGAEGMLDDDLDWNGFTCNTAEEIAAAAIRLYNDERLWNQCQQNGIAIVNSLFTADKLKNTLLASIDKLRKNLTQHRSKNFIGSILNFHTLRSTEYMSRWIEEKNKNT</sequence>
<keyword evidence="2" id="KW-1185">Reference proteome</keyword>
<dbReference type="PANTHER" id="PTHR12526:SF584">
    <property type="entry name" value="GLYCOSYLTRANSFERASE"/>
    <property type="match status" value="1"/>
</dbReference>
<dbReference type="GO" id="GO:0016740">
    <property type="term" value="F:transferase activity"/>
    <property type="evidence" value="ECO:0007669"/>
    <property type="project" value="UniProtKB-KW"/>
</dbReference>
<evidence type="ECO:0000313" key="1">
    <source>
        <dbReference type="EMBL" id="RZT00093.1"/>
    </source>
</evidence>
<proteinExistence type="predicted"/>
<dbReference type="Gene3D" id="3.40.50.2000">
    <property type="entry name" value="Glycogen Phosphorylase B"/>
    <property type="match status" value="1"/>
</dbReference>
<organism evidence="1 2">
    <name type="scientific">Aquimarina brevivitae</name>
    <dbReference type="NCBI Taxonomy" id="323412"/>
    <lineage>
        <taxon>Bacteria</taxon>
        <taxon>Pseudomonadati</taxon>
        <taxon>Bacteroidota</taxon>
        <taxon>Flavobacteriia</taxon>
        <taxon>Flavobacteriales</taxon>
        <taxon>Flavobacteriaceae</taxon>
        <taxon>Aquimarina</taxon>
    </lineage>
</organism>
<comment type="caution">
    <text evidence="1">The sequence shown here is derived from an EMBL/GenBank/DDBJ whole genome shotgun (WGS) entry which is preliminary data.</text>
</comment>
<dbReference type="Proteomes" id="UP000292262">
    <property type="component" value="Unassembled WGS sequence"/>
</dbReference>
<dbReference type="RefSeq" id="WP_130285889.1">
    <property type="nucleotide sequence ID" value="NZ_SGXE01000001.1"/>
</dbReference>
<gene>
    <name evidence="1" type="ORF">EV197_1326</name>
</gene>
<dbReference type="Pfam" id="PF13692">
    <property type="entry name" value="Glyco_trans_1_4"/>
    <property type="match status" value="1"/>
</dbReference>
<dbReference type="EMBL" id="SGXE01000001">
    <property type="protein sequence ID" value="RZT00093.1"/>
    <property type="molecule type" value="Genomic_DNA"/>
</dbReference>
<keyword evidence="1" id="KW-0808">Transferase</keyword>
<evidence type="ECO:0000313" key="2">
    <source>
        <dbReference type="Proteomes" id="UP000292262"/>
    </source>
</evidence>